<keyword evidence="2 3" id="KW-0328">Glycosyltransferase</keyword>
<dbReference type="Gene3D" id="3.40.50.2000">
    <property type="entry name" value="Glycogen Phosphorylase B"/>
    <property type="match status" value="2"/>
</dbReference>
<evidence type="ECO:0000313" key="4">
    <source>
        <dbReference type="Proteomes" id="UP000251197"/>
    </source>
</evidence>
<proteinExistence type="inferred from homology"/>
<dbReference type="GO" id="GO:0005980">
    <property type="term" value="P:glycogen catabolic process"/>
    <property type="evidence" value="ECO:0007669"/>
    <property type="project" value="TreeGrafter"/>
</dbReference>
<dbReference type="Proteomes" id="UP000251197">
    <property type="component" value="Unassembled WGS sequence"/>
</dbReference>
<gene>
    <name evidence="3" type="primary">malP_5</name>
    <name evidence="3" type="ORF">NCTC12120_02868</name>
</gene>
<protein>
    <recommendedName>
        <fullName evidence="2">Alpha-1,4 glucan phosphorylase</fullName>
        <ecNumber evidence="2">2.4.1.1</ecNumber>
    </recommendedName>
</protein>
<reference evidence="3 4" key="1">
    <citation type="submission" date="2018-06" db="EMBL/GenBank/DDBJ databases">
        <authorList>
            <consortium name="Pathogen Informatics"/>
            <person name="Doyle S."/>
        </authorList>
    </citation>
    <scope>NUCLEOTIDE SEQUENCE [LARGE SCALE GENOMIC DNA]</scope>
    <source>
        <strain evidence="3 4">NCTC12120</strain>
    </source>
</reference>
<dbReference type="AlphaFoldDB" id="A0A2X2T3N0"/>
<dbReference type="GO" id="GO:0008184">
    <property type="term" value="F:glycogen phosphorylase activity"/>
    <property type="evidence" value="ECO:0007669"/>
    <property type="project" value="InterPro"/>
</dbReference>
<organism evidence="3 4">
    <name type="scientific">Cedecea neteri</name>
    <dbReference type="NCBI Taxonomy" id="158822"/>
    <lineage>
        <taxon>Bacteria</taxon>
        <taxon>Pseudomonadati</taxon>
        <taxon>Pseudomonadota</taxon>
        <taxon>Gammaproteobacteria</taxon>
        <taxon>Enterobacterales</taxon>
        <taxon>Enterobacteriaceae</taxon>
        <taxon>Cedecea</taxon>
    </lineage>
</organism>
<keyword evidence="2" id="KW-0663">Pyridoxal phosphate</keyword>
<dbReference type="PANTHER" id="PTHR11468:SF3">
    <property type="entry name" value="GLYCOGEN PHOSPHORYLASE, LIVER FORM"/>
    <property type="match status" value="1"/>
</dbReference>
<dbReference type="GO" id="GO:0030170">
    <property type="term" value="F:pyridoxal phosphate binding"/>
    <property type="evidence" value="ECO:0007669"/>
    <property type="project" value="TreeGrafter"/>
</dbReference>
<dbReference type="EC" id="2.4.1.1" evidence="2"/>
<accession>A0A2X2T3N0</accession>
<evidence type="ECO:0000256" key="2">
    <source>
        <dbReference type="RuleBase" id="RU000587"/>
    </source>
</evidence>
<sequence>MDSLINFGDHYQVLADYRSYVDCQDKVDEVYQQPEEWTIRTMHNIANMGYFSSDRTIQEYADEIWHIKPVRL</sequence>
<comment type="cofactor">
    <cofactor evidence="2">
        <name>pyridoxal 5'-phosphate</name>
        <dbReference type="ChEBI" id="CHEBI:597326"/>
    </cofactor>
</comment>
<evidence type="ECO:0000313" key="3">
    <source>
        <dbReference type="EMBL" id="SQA98968.1"/>
    </source>
</evidence>
<dbReference type="GO" id="GO:0005737">
    <property type="term" value="C:cytoplasm"/>
    <property type="evidence" value="ECO:0007669"/>
    <property type="project" value="TreeGrafter"/>
</dbReference>
<name>A0A2X2T3N0_9ENTR</name>
<comment type="function">
    <text evidence="2">Allosteric enzyme that catalyzes the rate-limiting step in glycogen catabolism, the phosphorolytic cleavage of glycogen to produce glucose-1-phosphate, and plays a central role in maintaining cellular and organismal glucose homeostasis.</text>
</comment>
<comment type="similarity">
    <text evidence="1 2">Belongs to the glycogen phosphorylase family.</text>
</comment>
<keyword evidence="2 3" id="KW-0808">Transferase</keyword>
<evidence type="ECO:0000256" key="1">
    <source>
        <dbReference type="ARBA" id="ARBA00006047"/>
    </source>
</evidence>
<dbReference type="SUPFAM" id="SSF53756">
    <property type="entry name" value="UDP-Glycosyltransferase/glycogen phosphorylase"/>
    <property type="match status" value="1"/>
</dbReference>
<dbReference type="PANTHER" id="PTHR11468">
    <property type="entry name" value="GLYCOGEN PHOSPHORYLASE"/>
    <property type="match status" value="1"/>
</dbReference>
<dbReference type="Pfam" id="PF00343">
    <property type="entry name" value="Phosphorylase"/>
    <property type="match status" value="1"/>
</dbReference>
<dbReference type="InterPro" id="IPR000811">
    <property type="entry name" value="Glyco_trans_35"/>
</dbReference>
<dbReference type="EMBL" id="UAVU01000003">
    <property type="protein sequence ID" value="SQA98968.1"/>
    <property type="molecule type" value="Genomic_DNA"/>
</dbReference>
<comment type="catalytic activity">
    <reaction evidence="2">
        <text>[(1-&gt;4)-alpha-D-glucosyl](n) + phosphate = [(1-&gt;4)-alpha-D-glucosyl](n-1) + alpha-D-glucose 1-phosphate</text>
        <dbReference type="Rhea" id="RHEA:41732"/>
        <dbReference type="Rhea" id="RHEA-COMP:9584"/>
        <dbReference type="Rhea" id="RHEA-COMP:9586"/>
        <dbReference type="ChEBI" id="CHEBI:15444"/>
        <dbReference type="ChEBI" id="CHEBI:43474"/>
        <dbReference type="ChEBI" id="CHEBI:58601"/>
        <dbReference type="EC" id="2.4.1.1"/>
    </reaction>
</comment>
<keyword evidence="2" id="KW-0119">Carbohydrate metabolism</keyword>